<dbReference type="InterPro" id="IPR019734">
    <property type="entry name" value="TPR_rpt"/>
</dbReference>
<dbReference type="AlphaFoldDB" id="A0A941BHZ3"/>
<feature type="signal peptide" evidence="2">
    <location>
        <begin position="1"/>
        <end position="21"/>
    </location>
</feature>
<evidence type="ECO:0000313" key="3">
    <source>
        <dbReference type="EMBL" id="MBQ0932148.1"/>
    </source>
</evidence>
<dbReference type="SUPFAM" id="SSF48452">
    <property type="entry name" value="TPR-like"/>
    <property type="match status" value="1"/>
</dbReference>
<dbReference type="InterPro" id="IPR011990">
    <property type="entry name" value="TPR-like_helical_dom_sf"/>
</dbReference>
<comment type="caution">
    <text evidence="3">The sequence shown here is derived from an EMBL/GenBank/DDBJ whole genome shotgun (WGS) entry which is preliminary data.</text>
</comment>
<dbReference type="RefSeq" id="WP_210855481.1">
    <property type="nucleotide sequence ID" value="NZ_JAGQDD010000014.1"/>
</dbReference>
<protein>
    <recommendedName>
        <fullName evidence="5">Tetratricopeptide repeat protein</fullName>
    </recommendedName>
</protein>
<feature type="repeat" description="TPR" evidence="1">
    <location>
        <begin position="143"/>
        <end position="176"/>
    </location>
</feature>
<accession>A0A941BHZ3</accession>
<dbReference type="PROSITE" id="PS50005">
    <property type="entry name" value="TPR"/>
    <property type="match status" value="1"/>
</dbReference>
<evidence type="ECO:0008006" key="5">
    <source>
        <dbReference type="Google" id="ProtNLM"/>
    </source>
</evidence>
<keyword evidence="4" id="KW-1185">Reference proteome</keyword>
<keyword evidence="1" id="KW-0802">TPR repeat</keyword>
<name>A0A941BHZ3_9BURK</name>
<dbReference type="EMBL" id="JAGQDD010000014">
    <property type="protein sequence ID" value="MBQ0932148.1"/>
    <property type="molecule type" value="Genomic_DNA"/>
</dbReference>
<dbReference type="Gene3D" id="1.25.40.10">
    <property type="entry name" value="Tetratricopeptide repeat domain"/>
    <property type="match status" value="1"/>
</dbReference>
<evidence type="ECO:0000256" key="1">
    <source>
        <dbReference type="PROSITE-ProRule" id="PRU00339"/>
    </source>
</evidence>
<proteinExistence type="predicted"/>
<evidence type="ECO:0000256" key="2">
    <source>
        <dbReference type="SAM" id="SignalP"/>
    </source>
</evidence>
<feature type="chain" id="PRO_5036909205" description="Tetratricopeptide repeat protein" evidence="2">
    <location>
        <begin position="22"/>
        <end position="319"/>
    </location>
</feature>
<keyword evidence="2" id="KW-0732">Signal</keyword>
<evidence type="ECO:0000313" key="4">
    <source>
        <dbReference type="Proteomes" id="UP000676246"/>
    </source>
</evidence>
<dbReference type="Proteomes" id="UP000676246">
    <property type="component" value="Unassembled WGS sequence"/>
</dbReference>
<gene>
    <name evidence="3" type="ORF">KAK03_16835</name>
</gene>
<sequence>MTRTAAALLSTLLLIATPAPAADQGAADALAQAKSEIDTYYGDVQHLNRAAPLLLKALSAEPGNAAIYVQAARLTIKGGHVVASQFKPGTVEAYNELIDKALALDPALQKAHILKAEVHDIRRQYEQERLSLERARALGESDPWLWVGYARYYLKMGQSNQAFSTYLRVMRMGPGQGPEERNAYVGALNELAGFTLRPEDGVTLQDLGRRVREARHPQDAWALGNFAEQVLWRGMFDEAIDFSREALKTRDYGAARLTLAAALYGKAADQILLKQESGVQALLDEAAALGVSRQRILQHLAEDTPEARRRAPVLERIVR</sequence>
<organism evidence="3 4">
    <name type="scientific">Ideonella alba</name>
    <dbReference type="NCBI Taxonomy" id="2824118"/>
    <lineage>
        <taxon>Bacteria</taxon>
        <taxon>Pseudomonadati</taxon>
        <taxon>Pseudomonadota</taxon>
        <taxon>Betaproteobacteria</taxon>
        <taxon>Burkholderiales</taxon>
        <taxon>Sphaerotilaceae</taxon>
        <taxon>Ideonella</taxon>
    </lineage>
</organism>
<reference evidence="3 4" key="1">
    <citation type="submission" date="2021-04" db="EMBL/GenBank/DDBJ databases">
        <title>The genome sequence of Ideonella sp. 3Y2.</title>
        <authorList>
            <person name="Liu Y."/>
        </authorList>
    </citation>
    <scope>NUCLEOTIDE SEQUENCE [LARGE SCALE GENOMIC DNA]</scope>
    <source>
        <strain evidence="3 4">3Y2</strain>
    </source>
</reference>